<dbReference type="SUPFAM" id="SSF55658">
    <property type="entry name" value="L9 N-domain-like"/>
    <property type="match status" value="1"/>
</dbReference>
<gene>
    <name evidence="1" type="ORF">P3F81_08150</name>
</gene>
<dbReference type="RefSeq" id="WP_147669794.1">
    <property type="nucleotide sequence ID" value="NZ_CP120678.1"/>
</dbReference>
<proteinExistence type="predicted"/>
<organism evidence="1 2">
    <name type="scientific">Selenobaculum gibii</name>
    <dbReference type="NCBI Taxonomy" id="3054208"/>
    <lineage>
        <taxon>Bacteria</taxon>
        <taxon>Bacillati</taxon>
        <taxon>Bacillota</taxon>
        <taxon>Negativicutes</taxon>
        <taxon>Selenomonadales</taxon>
        <taxon>Selenomonadaceae</taxon>
        <taxon>Selenobaculum</taxon>
    </lineage>
</organism>
<dbReference type="EMBL" id="CP120678">
    <property type="protein sequence ID" value="WIW69890.1"/>
    <property type="molecule type" value="Genomic_DNA"/>
</dbReference>
<name>A0A9Y2ETE6_9FIRM</name>
<accession>A0A9Y2ETE6</accession>
<protein>
    <submittedName>
        <fullName evidence="1">Uncharacterized protein</fullName>
    </submittedName>
</protein>
<sequence length="101" mass="11714">MILKYYGVLGSNGIGVYTNWRLVEESKPYIKNFMNKKFFIADDALKFACWGGQYSRGIRLPLDSLTLDKLELNHFYYIDELKTLLNADCSKGAFTPFYIVH</sequence>
<keyword evidence="2" id="KW-1185">Reference proteome</keyword>
<evidence type="ECO:0000313" key="2">
    <source>
        <dbReference type="Proteomes" id="UP001243623"/>
    </source>
</evidence>
<dbReference type="KEGG" id="sgbi:P3F81_08150"/>
<reference evidence="1" key="1">
    <citation type="submission" date="2023-03" db="EMBL/GenBank/DDBJ databases">
        <title>Selenobaculum gbiensis gen. nov. sp. nov., a new bacterium isolated from the gut microbiota of IBD patient.</title>
        <authorList>
            <person name="Yeo S."/>
            <person name="Park H."/>
            <person name="Huh C.S."/>
        </authorList>
    </citation>
    <scope>NUCLEOTIDE SEQUENCE</scope>
    <source>
        <strain evidence="1">ICN-92133</strain>
    </source>
</reference>
<evidence type="ECO:0000313" key="1">
    <source>
        <dbReference type="EMBL" id="WIW69890.1"/>
    </source>
</evidence>
<dbReference type="Proteomes" id="UP001243623">
    <property type="component" value="Chromosome"/>
</dbReference>
<dbReference type="InterPro" id="IPR009027">
    <property type="entry name" value="Ribosomal_bL9/RNase_H1_N"/>
</dbReference>
<dbReference type="AlphaFoldDB" id="A0A9Y2ETE6"/>